<evidence type="ECO:0000313" key="1">
    <source>
        <dbReference type="EMBL" id="GAG65799.1"/>
    </source>
</evidence>
<name>X0Z980_9ZZZZ</name>
<proteinExistence type="predicted"/>
<accession>X0Z980</accession>
<comment type="caution">
    <text evidence="1">The sequence shown here is derived from an EMBL/GenBank/DDBJ whole genome shotgun (WGS) entry which is preliminary data.</text>
</comment>
<sequence>MVMNEINAKKLLFMVADVLEDIGVEFFLKCGTLLGAVKEKKFMETDRVVDLAMLIENLIPVAKKIENRLVEKGMEVEVIDHRHKKPWDG</sequence>
<reference evidence="1" key="1">
    <citation type="journal article" date="2014" name="Front. Microbiol.">
        <title>High frequency of phylogenetically diverse reductive dehalogenase-homologous genes in deep subseafloor sedimentary metagenomes.</title>
        <authorList>
            <person name="Kawai M."/>
            <person name="Futagami T."/>
            <person name="Toyoda A."/>
            <person name="Takaki Y."/>
            <person name="Nishi S."/>
            <person name="Hori S."/>
            <person name="Arai W."/>
            <person name="Tsubouchi T."/>
            <person name="Morono Y."/>
            <person name="Uchiyama I."/>
            <person name="Ito T."/>
            <person name="Fujiyama A."/>
            <person name="Inagaki F."/>
            <person name="Takami H."/>
        </authorList>
    </citation>
    <scope>NUCLEOTIDE SEQUENCE</scope>
    <source>
        <strain evidence="1">Expedition CK06-06</strain>
    </source>
</reference>
<dbReference type="AlphaFoldDB" id="X0Z980"/>
<feature type="non-terminal residue" evidence="1">
    <location>
        <position position="89"/>
    </location>
</feature>
<gene>
    <name evidence="1" type="ORF">S01H4_10554</name>
</gene>
<dbReference type="EMBL" id="BART01004065">
    <property type="protein sequence ID" value="GAG65799.1"/>
    <property type="molecule type" value="Genomic_DNA"/>
</dbReference>
<organism evidence="1">
    <name type="scientific">marine sediment metagenome</name>
    <dbReference type="NCBI Taxonomy" id="412755"/>
    <lineage>
        <taxon>unclassified sequences</taxon>
        <taxon>metagenomes</taxon>
        <taxon>ecological metagenomes</taxon>
    </lineage>
</organism>
<protein>
    <submittedName>
        <fullName evidence="1">Uncharacterized protein</fullName>
    </submittedName>
</protein>